<evidence type="ECO:0000313" key="1">
    <source>
        <dbReference type="EMBL" id="BAK35404.1"/>
    </source>
</evidence>
<reference evidence="1 2" key="1">
    <citation type="submission" date="2011-05" db="EMBL/GenBank/DDBJ databases">
        <title>Whole genome sequence of Microlunatus phosphovorus NM-1.</title>
        <authorList>
            <person name="Hosoyama A."/>
            <person name="Sasaki K."/>
            <person name="Harada T."/>
            <person name="Igarashi R."/>
            <person name="Kawakoshi A."/>
            <person name="Sasagawa M."/>
            <person name="Fukada J."/>
            <person name="Nakamura S."/>
            <person name="Katano Y."/>
            <person name="Hanada S."/>
            <person name="Kamagata Y."/>
            <person name="Nakamura N."/>
            <person name="Yamazaki S."/>
            <person name="Fujita N."/>
        </authorList>
    </citation>
    <scope>NUCLEOTIDE SEQUENCE [LARGE SCALE GENOMIC DNA]</scope>
    <source>
        <strain evidence="2">ATCC 700054 / DSM 10555 / JCM 9379 / NBRC 101784 / NCIMB 13414 / VKM Ac-1990 / NM-1</strain>
    </source>
</reference>
<gene>
    <name evidence="1" type="ordered locus">MLP_23900</name>
</gene>
<keyword evidence="2" id="KW-1185">Reference proteome</keyword>
<dbReference type="AlphaFoldDB" id="F5XFJ7"/>
<protein>
    <submittedName>
        <fullName evidence="1">Uncharacterized protein</fullName>
    </submittedName>
</protein>
<proteinExistence type="predicted"/>
<dbReference type="KEGG" id="mph:MLP_23900"/>
<dbReference type="HOGENOM" id="CLU_3027256_0_0_11"/>
<evidence type="ECO:0000313" key="2">
    <source>
        <dbReference type="Proteomes" id="UP000007947"/>
    </source>
</evidence>
<name>F5XFJ7_MICPN</name>
<dbReference type="EMBL" id="AP012204">
    <property type="protein sequence ID" value="BAK35404.1"/>
    <property type="molecule type" value="Genomic_DNA"/>
</dbReference>
<accession>F5XFJ7</accession>
<sequence>MAYGLRRRATNDRRPRVTAYLSRRRATDQRRSSVFWLCQVGSLIEKEVRHLKPAI</sequence>
<dbReference type="Proteomes" id="UP000007947">
    <property type="component" value="Chromosome"/>
</dbReference>
<organism evidence="1 2">
    <name type="scientific">Microlunatus phosphovorus (strain ATCC 700054 / DSM 10555 / JCM 9379 / NBRC 101784 / NCIMB 13414 / VKM Ac-1990 / NM-1)</name>
    <dbReference type="NCBI Taxonomy" id="1032480"/>
    <lineage>
        <taxon>Bacteria</taxon>
        <taxon>Bacillati</taxon>
        <taxon>Actinomycetota</taxon>
        <taxon>Actinomycetes</taxon>
        <taxon>Propionibacteriales</taxon>
        <taxon>Propionibacteriaceae</taxon>
        <taxon>Microlunatus</taxon>
    </lineage>
</organism>